<dbReference type="GO" id="GO:0070403">
    <property type="term" value="F:NAD+ binding"/>
    <property type="evidence" value="ECO:0007669"/>
    <property type="project" value="InterPro"/>
</dbReference>
<dbReference type="PANTHER" id="PTHR11749">
    <property type="entry name" value="RIBULOSE-5-PHOSPHATE-3-EPIMERASE"/>
    <property type="match status" value="1"/>
</dbReference>
<dbReference type="GO" id="GO:0016740">
    <property type="term" value="F:transferase activity"/>
    <property type="evidence" value="ECO:0007669"/>
    <property type="project" value="UniProtKB-KW"/>
</dbReference>
<evidence type="ECO:0000256" key="11">
    <source>
        <dbReference type="ARBA" id="ARBA00022679"/>
    </source>
</evidence>
<keyword evidence="15" id="KW-0170">Cobalt</keyword>
<dbReference type="Gene3D" id="3.20.20.70">
    <property type="entry name" value="Aldolase class I"/>
    <property type="match status" value="1"/>
</dbReference>
<feature type="active site" description="Proton acceptor" evidence="18">
    <location>
        <position position="513"/>
    </location>
</feature>
<organism evidence="21 22">
    <name type="scientific">Verticillium longisporum</name>
    <name type="common">Verticillium dahliae var. longisporum</name>
    <dbReference type="NCBI Taxonomy" id="100787"/>
    <lineage>
        <taxon>Eukaryota</taxon>
        <taxon>Fungi</taxon>
        <taxon>Dikarya</taxon>
        <taxon>Ascomycota</taxon>
        <taxon>Pezizomycotina</taxon>
        <taxon>Sordariomycetes</taxon>
        <taxon>Hypocreomycetidae</taxon>
        <taxon>Glomerellales</taxon>
        <taxon>Plectosphaerellaceae</taxon>
        <taxon>Verticillium</taxon>
    </lineage>
</organism>
<evidence type="ECO:0000259" key="20">
    <source>
        <dbReference type="PROSITE" id="PS50305"/>
    </source>
</evidence>
<dbReference type="PROSITE" id="PS50305">
    <property type="entry name" value="SIRTUIN"/>
    <property type="match status" value="1"/>
</dbReference>
<dbReference type="UniPathway" id="UPA00115">
    <property type="reaction ID" value="UER00411"/>
</dbReference>
<dbReference type="InterPro" id="IPR026591">
    <property type="entry name" value="Sirtuin_cat_small_dom_sf"/>
</dbReference>
<accession>A0A0G4LJI3</accession>
<evidence type="ECO:0000256" key="19">
    <source>
        <dbReference type="SAM" id="MobiDB-lite"/>
    </source>
</evidence>
<evidence type="ECO:0000256" key="3">
    <source>
        <dbReference type="ARBA" id="ARBA00001941"/>
    </source>
</evidence>
<keyword evidence="18" id="KW-0862">Zinc</keyword>
<feature type="domain" description="Deacetylase sirtuin-type" evidence="20">
    <location>
        <begin position="369"/>
        <end position="634"/>
    </location>
</feature>
<evidence type="ECO:0000256" key="1">
    <source>
        <dbReference type="ARBA" id="ARBA00001782"/>
    </source>
</evidence>
<evidence type="ECO:0000256" key="16">
    <source>
        <dbReference type="ARBA" id="ARBA00029933"/>
    </source>
</evidence>
<dbReference type="Gene3D" id="3.40.50.1220">
    <property type="entry name" value="TPP-binding domain"/>
    <property type="match status" value="1"/>
</dbReference>
<evidence type="ECO:0000256" key="7">
    <source>
        <dbReference type="ARBA" id="ARBA00006924"/>
    </source>
</evidence>
<dbReference type="GO" id="GO:0046872">
    <property type="term" value="F:metal ion binding"/>
    <property type="evidence" value="ECO:0007669"/>
    <property type="project" value="UniProtKB-KW"/>
</dbReference>
<dbReference type="Pfam" id="PF02146">
    <property type="entry name" value="SIR2"/>
    <property type="match status" value="1"/>
</dbReference>
<sequence>MAPKAIIAPSILAADFADLGHECSRTIKNGADWLHVDIMDGHFVPNITFGPPVVVKVRSHVQQPTEKFAKGTFDCHMMIAEPKKWVKEFKNAGCDLYCFHYEAAHSSDAESPETTSDKKTSPKALIKYIHQQGMLAGIALKPATSVDVLWEILENPNQEERPDMVLIMTVEPGFGGQKFMASELPKVQALREKYPDLNIEVDGGLGPGTIDQAADAGANVIVAGSAVFGAKDPAEVISLLRDAVDKRSGKLRKPDFDAVPSSPLSELAKTPPLFSSPLAVRDPADRYPSPSMTSLSSSSALASGCQSPSRADMPLASPLASDTINISSFAEMATSAPSERPRKRRKIAAPKERTTEYLDFDKVRDNGFDAESDRKLDRLIDTLRYQKKIVVIAGAGISVSAGIPDFRSKQGLFATLPNEHKMKGSGKHLFDASVYKHDETTEKFHKMVCDLATMVKSAKPTKFHHLLASLAAEGRLMRLYTQNVDCVDTNMPPLKTTVPLNRKGPWPKTIQLHGSVEHMNCSKCGQITPLNTELFVGHEAPLCAECTEMDTVRTIHGGKRSHGIGRLRPRMVLYNEYNPDEEAIGNVSSSDLKGRPDAVIVVGTSLKIPGVRRLVKELCQATRNKRGGFTAWIN</sequence>
<dbReference type="InterPro" id="IPR026019">
    <property type="entry name" value="Ribul_P_3_epim"/>
</dbReference>
<name>A0A0G4LJI3_VERLO</name>
<dbReference type="SUPFAM" id="SSF51366">
    <property type="entry name" value="Ribulose-phoshate binding barrel"/>
    <property type="match status" value="1"/>
</dbReference>
<evidence type="ECO:0000256" key="13">
    <source>
        <dbReference type="ARBA" id="ARBA00023027"/>
    </source>
</evidence>
<dbReference type="InterPro" id="IPR026590">
    <property type="entry name" value="Ssirtuin_cat_dom"/>
</dbReference>
<evidence type="ECO:0000256" key="15">
    <source>
        <dbReference type="ARBA" id="ARBA00023285"/>
    </source>
</evidence>
<dbReference type="FunFam" id="3.20.20.70:FF:000130">
    <property type="entry name" value="Ribulose-phosphate 3-epimerase"/>
    <property type="match status" value="1"/>
</dbReference>
<dbReference type="Gene3D" id="3.30.1600.10">
    <property type="entry name" value="SIR2/SIRT2 'Small Domain"/>
    <property type="match status" value="1"/>
</dbReference>
<comment type="cofactor">
    <cofactor evidence="5">
        <name>Fe(2+)</name>
        <dbReference type="ChEBI" id="CHEBI:29033"/>
    </cofactor>
</comment>
<evidence type="ECO:0000256" key="9">
    <source>
        <dbReference type="ARBA" id="ARBA00013188"/>
    </source>
</evidence>
<keyword evidence="13" id="KW-0520">NAD</keyword>
<evidence type="ECO:0000256" key="5">
    <source>
        <dbReference type="ARBA" id="ARBA00001954"/>
    </source>
</evidence>
<dbReference type="HAMAP" id="MF_02227">
    <property type="entry name" value="RPE"/>
    <property type="match status" value="1"/>
</dbReference>
<evidence type="ECO:0000256" key="12">
    <source>
        <dbReference type="ARBA" id="ARBA00022723"/>
    </source>
</evidence>
<evidence type="ECO:0000256" key="4">
    <source>
        <dbReference type="ARBA" id="ARBA00001947"/>
    </source>
</evidence>
<dbReference type="PROSITE" id="PS01085">
    <property type="entry name" value="RIBUL_P_3_EPIMER_1"/>
    <property type="match status" value="1"/>
</dbReference>
<dbReference type="CDD" id="cd00429">
    <property type="entry name" value="RPE"/>
    <property type="match status" value="1"/>
</dbReference>
<dbReference type="PROSITE" id="PS01086">
    <property type="entry name" value="RIBUL_P_3_EPIMER_2"/>
    <property type="match status" value="1"/>
</dbReference>
<evidence type="ECO:0000256" key="10">
    <source>
        <dbReference type="ARBA" id="ARBA00013920"/>
    </source>
</evidence>
<gene>
    <name evidence="21" type="ORF">BN1723_017978</name>
</gene>
<keyword evidence="12 18" id="KW-0479">Metal-binding</keyword>
<evidence type="ECO:0000256" key="14">
    <source>
        <dbReference type="ARBA" id="ARBA00023235"/>
    </source>
</evidence>
<dbReference type="AlphaFoldDB" id="A0A0G4LJI3"/>
<dbReference type="NCBIfam" id="NF004076">
    <property type="entry name" value="PRK05581.1-4"/>
    <property type="match status" value="1"/>
</dbReference>
<dbReference type="EC" id="5.1.3.1" evidence="9"/>
<evidence type="ECO:0000256" key="2">
    <source>
        <dbReference type="ARBA" id="ARBA00001936"/>
    </source>
</evidence>
<feature type="binding site" evidence="18">
    <location>
        <position position="524"/>
    </location>
    <ligand>
        <name>Zn(2+)</name>
        <dbReference type="ChEBI" id="CHEBI:29105"/>
    </ligand>
</feature>
<evidence type="ECO:0000256" key="18">
    <source>
        <dbReference type="PROSITE-ProRule" id="PRU00236"/>
    </source>
</evidence>
<dbReference type="InterPro" id="IPR029035">
    <property type="entry name" value="DHS-like_NAD/FAD-binding_dom"/>
</dbReference>
<dbReference type="InterPro" id="IPR013785">
    <property type="entry name" value="Aldolase_TIM"/>
</dbReference>
<dbReference type="Pfam" id="PF00834">
    <property type="entry name" value="Ribul_P_3_epim"/>
    <property type="match status" value="1"/>
</dbReference>
<evidence type="ECO:0000313" key="21">
    <source>
        <dbReference type="EMBL" id="CRK22178.1"/>
    </source>
</evidence>
<reference evidence="22" key="1">
    <citation type="submission" date="2015-05" db="EMBL/GenBank/DDBJ databases">
        <authorList>
            <person name="Fogelqvist Johan"/>
        </authorList>
    </citation>
    <scope>NUCLEOTIDE SEQUENCE [LARGE SCALE GENOMIC DNA]</scope>
</reference>
<feature type="compositionally biased region" description="Low complexity" evidence="19">
    <location>
        <begin position="289"/>
        <end position="309"/>
    </location>
</feature>
<dbReference type="InterPro" id="IPR003000">
    <property type="entry name" value="Sirtuin"/>
</dbReference>
<feature type="non-terminal residue" evidence="21">
    <location>
        <position position="634"/>
    </location>
</feature>
<dbReference type="GO" id="GO:0006098">
    <property type="term" value="P:pentose-phosphate shunt"/>
    <property type="evidence" value="ECO:0007669"/>
    <property type="project" value="UniProtKB-UniPathway"/>
</dbReference>
<dbReference type="EMBL" id="CVQI01012869">
    <property type="protein sequence ID" value="CRK22178.1"/>
    <property type="molecule type" value="Genomic_DNA"/>
</dbReference>
<keyword evidence="11" id="KW-0808">Transferase</keyword>
<feature type="binding site" evidence="18">
    <location>
        <position position="543"/>
    </location>
    <ligand>
        <name>Zn(2+)</name>
        <dbReference type="ChEBI" id="CHEBI:29105"/>
    </ligand>
</feature>
<feature type="binding site" evidence="18">
    <location>
        <position position="521"/>
    </location>
    <ligand>
        <name>Zn(2+)</name>
        <dbReference type="ChEBI" id="CHEBI:29105"/>
    </ligand>
</feature>
<keyword evidence="14" id="KW-0413">Isomerase</keyword>
<comment type="similarity">
    <text evidence="8">Belongs to the ribulose-phosphate 3-epimerase family.</text>
</comment>
<evidence type="ECO:0000313" key="22">
    <source>
        <dbReference type="Proteomes" id="UP000045706"/>
    </source>
</evidence>
<dbReference type="InterPro" id="IPR000056">
    <property type="entry name" value="Ribul_P_3_epim-like"/>
</dbReference>
<feature type="region of interest" description="Disordered" evidence="19">
    <location>
        <begin position="277"/>
        <end position="312"/>
    </location>
</feature>
<comment type="cofactor">
    <cofactor evidence="4">
        <name>Zn(2+)</name>
        <dbReference type="ChEBI" id="CHEBI:29105"/>
    </cofactor>
</comment>
<evidence type="ECO:0000256" key="8">
    <source>
        <dbReference type="ARBA" id="ARBA00009541"/>
    </source>
</evidence>
<comment type="pathway">
    <text evidence="6">Carbohydrate degradation; pentose phosphate pathway; D-xylulose 5-phosphate from D-ribulose 5-phosphate (non-oxidative stage): step 1/1.</text>
</comment>
<comment type="cofactor">
    <cofactor evidence="2">
        <name>Mn(2+)</name>
        <dbReference type="ChEBI" id="CHEBI:29035"/>
    </cofactor>
</comment>
<evidence type="ECO:0000256" key="6">
    <source>
        <dbReference type="ARBA" id="ARBA00005016"/>
    </source>
</evidence>
<dbReference type="GO" id="GO:0005975">
    <property type="term" value="P:carbohydrate metabolic process"/>
    <property type="evidence" value="ECO:0007669"/>
    <property type="project" value="InterPro"/>
</dbReference>
<dbReference type="InterPro" id="IPR011060">
    <property type="entry name" value="RibuloseP-bd_barrel"/>
</dbReference>
<comment type="similarity">
    <text evidence="7">Belongs to the sirtuin family. Class I subfamily.</text>
</comment>
<protein>
    <recommendedName>
        <fullName evidence="10">Ribulose-phosphate 3-epimerase</fullName>
        <ecNumber evidence="9">5.1.3.1</ecNumber>
    </recommendedName>
    <alternativeName>
        <fullName evidence="17">Pentose-5-phosphate 3-epimerase</fullName>
    </alternativeName>
    <alternativeName>
        <fullName evidence="16">RPE</fullName>
    </alternativeName>
</protein>
<proteinExistence type="inferred from homology"/>
<dbReference type="Proteomes" id="UP000045706">
    <property type="component" value="Unassembled WGS sequence"/>
</dbReference>
<evidence type="ECO:0000256" key="17">
    <source>
        <dbReference type="ARBA" id="ARBA00030599"/>
    </source>
</evidence>
<dbReference type="SUPFAM" id="SSF52467">
    <property type="entry name" value="DHS-like NAD/FAD-binding domain"/>
    <property type="match status" value="1"/>
</dbReference>
<comment type="cofactor">
    <cofactor evidence="3">
        <name>Co(2+)</name>
        <dbReference type="ChEBI" id="CHEBI:48828"/>
    </cofactor>
</comment>
<feature type="binding site" evidence="18">
    <location>
        <position position="546"/>
    </location>
    <ligand>
        <name>Zn(2+)</name>
        <dbReference type="ChEBI" id="CHEBI:29105"/>
    </ligand>
</feature>
<dbReference type="GO" id="GO:0004750">
    <property type="term" value="F:D-ribulose-phosphate 3-epimerase activity"/>
    <property type="evidence" value="ECO:0007669"/>
    <property type="project" value="UniProtKB-EC"/>
</dbReference>
<comment type="catalytic activity">
    <reaction evidence="1">
        <text>D-ribulose 5-phosphate = D-xylulose 5-phosphate</text>
        <dbReference type="Rhea" id="RHEA:13677"/>
        <dbReference type="ChEBI" id="CHEBI:57737"/>
        <dbReference type="ChEBI" id="CHEBI:58121"/>
        <dbReference type="EC" id="5.1.3.1"/>
    </reaction>
</comment>